<dbReference type="AlphaFoldDB" id="A0AAU8N669"/>
<evidence type="ECO:0000313" key="2">
    <source>
        <dbReference type="EMBL" id="XCP93731.1"/>
    </source>
</evidence>
<organism evidence="2">
    <name type="scientific">Paenibacillus sp. AN1007</name>
    <dbReference type="NCBI Taxonomy" id="3151385"/>
    <lineage>
        <taxon>Bacteria</taxon>
        <taxon>Bacillati</taxon>
        <taxon>Bacillota</taxon>
        <taxon>Bacilli</taxon>
        <taxon>Bacillales</taxon>
        <taxon>Paenibacillaceae</taxon>
        <taxon>Paenibacillus</taxon>
    </lineage>
</organism>
<dbReference type="RefSeq" id="WP_342554376.1">
    <property type="nucleotide sequence ID" value="NZ_CP159992.1"/>
</dbReference>
<evidence type="ECO:0000256" key="1">
    <source>
        <dbReference type="SAM" id="MobiDB-lite"/>
    </source>
</evidence>
<gene>
    <name evidence="2" type="ORF">ABXS70_21370</name>
</gene>
<dbReference type="EMBL" id="CP159992">
    <property type="protein sequence ID" value="XCP93731.1"/>
    <property type="molecule type" value="Genomic_DNA"/>
</dbReference>
<protein>
    <submittedName>
        <fullName evidence="2">Uncharacterized protein</fullName>
    </submittedName>
</protein>
<feature type="region of interest" description="Disordered" evidence="1">
    <location>
        <begin position="475"/>
        <end position="494"/>
    </location>
</feature>
<name>A0AAU8N669_9BACL</name>
<accession>A0AAU8N669</accession>
<reference evidence="2" key="1">
    <citation type="submission" date="2024-05" db="EMBL/GenBank/DDBJ databases">
        <title>Draft genome assemblies of 36 bacteria isolated from hibernating arctic ground squirrels.</title>
        <authorList>
            <person name="McKee H."/>
            <person name="Mullen L."/>
            <person name="Drown D.M."/>
            <person name="Duddleston K.N."/>
        </authorList>
    </citation>
    <scope>NUCLEOTIDE SEQUENCE</scope>
    <source>
        <strain evidence="2">AN1007</strain>
    </source>
</reference>
<proteinExistence type="predicted"/>
<sequence>MIIQSFDPILDIPYYYPCSFPLIHEVLQRQGSMSSLAMLAASRLYTLPSCEDNGLVRTYFHKLDYEEPVWKMNDERELSSFEEGKAQIRRHLEAGRLFLATGTSYHLPYCDDYHNPEYINKHVKEGSRHYLVDHWLAVYGMDEEHMYVYDPVFYKFKGKVEHAAFHEFWKGHPAIPELTGVKQREMLRTYGMTDIQANVLLDSQGYREMLAQALTTQVHEFLTGRTITEGERRFHFGHAVSANVIEALEANIRGDAASKTRISSLVFDMRWSRYYFRDLLKESAQCLGAPLDQYAREYESIIHRWEKANNLLQVGQMKQREGWQVQLSGVVQELAADEWRWYESFRQALPQASIYPRQTQTVAEQDHRSALLRIVLDSCQELNAFHNTFIPLDEGGNAPLYGRDGRLNSLELVSLLAVVEQSMEEHWGTGAGSALAEIAAASLHESPYQTVGSLVDYLAKQWTVDGFEDNAAVSTNRAGGSDSWAIGGHGEAAR</sequence>